<reference evidence="2" key="1">
    <citation type="journal article" date="2020" name="Stud. Mycol.">
        <title>101 Dothideomycetes genomes: a test case for predicting lifestyles and emergence of pathogens.</title>
        <authorList>
            <person name="Haridas S."/>
            <person name="Albert R."/>
            <person name="Binder M."/>
            <person name="Bloem J."/>
            <person name="Labutti K."/>
            <person name="Salamov A."/>
            <person name="Andreopoulos B."/>
            <person name="Baker S."/>
            <person name="Barry K."/>
            <person name="Bills G."/>
            <person name="Bluhm B."/>
            <person name="Cannon C."/>
            <person name="Castanera R."/>
            <person name="Culley D."/>
            <person name="Daum C."/>
            <person name="Ezra D."/>
            <person name="Gonzalez J."/>
            <person name="Henrissat B."/>
            <person name="Kuo A."/>
            <person name="Liang C."/>
            <person name="Lipzen A."/>
            <person name="Lutzoni F."/>
            <person name="Magnuson J."/>
            <person name="Mondo S."/>
            <person name="Nolan M."/>
            <person name="Ohm R."/>
            <person name="Pangilinan J."/>
            <person name="Park H.-J."/>
            <person name="Ramirez L."/>
            <person name="Alfaro M."/>
            <person name="Sun H."/>
            <person name="Tritt A."/>
            <person name="Yoshinaga Y."/>
            <person name="Zwiers L.-H."/>
            <person name="Turgeon B."/>
            <person name="Goodwin S."/>
            <person name="Spatafora J."/>
            <person name="Crous P."/>
            <person name="Grigoriev I."/>
        </authorList>
    </citation>
    <scope>NUCLEOTIDE SEQUENCE</scope>
    <source>
        <strain evidence="2">CBS 279.74</strain>
    </source>
</reference>
<evidence type="ECO:0000313" key="2">
    <source>
        <dbReference type="EMBL" id="KAF2704619.1"/>
    </source>
</evidence>
<feature type="compositionally biased region" description="Polar residues" evidence="1">
    <location>
        <begin position="95"/>
        <end position="107"/>
    </location>
</feature>
<name>A0A6G1JVI0_9PLEO</name>
<proteinExistence type="predicted"/>
<sequence length="363" mass="40406">MRTARQEHIQTPPLDSETPSDTDHKNPRPSMLYNVLPTVVQSHLPKLPSIRRSINELRGGRIPHMKSLSTSSSTDTDISAPETPPPTYRFRRGSGSDTQSRDSMVSTDTEEIGFRDDISERPVSSSMYNPPPFAVSETVTGISWKYANQGISLLTQAYQESSSLSRDADESNADLTRQLYLHGMTYLLRGLPSELTTEERLSLSAAIPGSIANLTNDPTTHALVHRSYQAEVAREAASQPPSVLHRITATIVFQMFVLFQFLLPYIKLFIGQAYRFERDHNVTQRLVNQGIMTVDQLGRRSLQLSKTVCQMNNGKVGQAIHDMTIWWVRGLTGGIQQGISEGVVVIGNEKSPNGKSRRVEKAE</sequence>
<keyword evidence="3" id="KW-1185">Reference proteome</keyword>
<dbReference type="AlphaFoldDB" id="A0A6G1JVI0"/>
<accession>A0A6G1JVI0</accession>
<evidence type="ECO:0000313" key="3">
    <source>
        <dbReference type="Proteomes" id="UP000799428"/>
    </source>
</evidence>
<organism evidence="2 3">
    <name type="scientific">Pleomassaria siparia CBS 279.74</name>
    <dbReference type="NCBI Taxonomy" id="1314801"/>
    <lineage>
        <taxon>Eukaryota</taxon>
        <taxon>Fungi</taxon>
        <taxon>Dikarya</taxon>
        <taxon>Ascomycota</taxon>
        <taxon>Pezizomycotina</taxon>
        <taxon>Dothideomycetes</taxon>
        <taxon>Pleosporomycetidae</taxon>
        <taxon>Pleosporales</taxon>
        <taxon>Pleomassariaceae</taxon>
        <taxon>Pleomassaria</taxon>
    </lineage>
</organism>
<protein>
    <submittedName>
        <fullName evidence="2">Uncharacterized protein</fullName>
    </submittedName>
</protein>
<dbReference type="OrthoDB" id="190201at2759"/>
<feature type="region of interest" description="Disordered" evidence="1">
    <location>
        <begin position="1"/>
        <end position="31"/>
    </location>
</feature>
<evidence type="ECO:0000256" key="1">
    <source>
        <dbReference type="SAM" id="MobiDB-lite"/>
    </source>
</evidence>
<feature type="region of interest" description="Disordered" evidence="1">
    <location>
        <begin position="56"/>
        <end position="109"/>
    </location>
</feature>
<gene>
    <name evidence="2" type="ORF">K504DRAFT_472363</name>
</gene>
<feature type="compositionally biased region" description="Low complexity" evidence="1">
    <location>
        <begin position="67"/>
        <end position="79"/>
    </location>
</feature>
<dbReference type="EMBL" id="MU005782">
    <property type="protein sequence ID" value="KAF2704619.1"/>
    <property type="molecule type" value="Genomic_DNA"/>
</dbReference>
<dbReference type="Proteomes" id="UP000799428">
    <property type="component" value="Unassembled WGS sequence"/>
</dbReference>